<organism evidence="1">
    <name type="scientific">Proboscia inermis</name>
    <dbReference type="NCBI Taxonomy" id="420281"/>
    <lineage>
        <taxon>Eukaryota</taxon>
        <taxon>Sar</taxon>
        <taxon>Stramenopiles</taxon>
        <taxon>Ochrophyta</taxon>
        <taxon>Bacillariophyta</taxon>
        <taxon>Coscinodiscophyceae</taxon>
        <taxon>Rhizosoleniophycidae</taxon>
        <taxon>Rhizosoleniales</taxon>
        <taxon>Rhizosoleniaceae</taxon>
        <taxon>Proboscia</taxon>
    </lineage>
</organism>
<sequence length="104" mass="10752">MRRAVPGAIGNGCIHLTDDQSAALAGWSNDGGRVGNGPEGGGMNYACDSSYAYHCARVLLDPSSVAFLRSASVISPSFPDRFEEYSAWLADPAATAGGAPEWSA</sequence>
<proteinExistence type="predicted"/>
<name>A0A7S0GED4_9STRA</name>
<protein>
    <submittedName>
        <fullName evidence="1">Uncharacterized protein</fullName>
    </submittedName>
</protein>
<dbReference type="EMBL" id="HBEL01018470">
    <property type="protein sequence ID" value="CAD8412659.1"/>
    <property type="molecule type" value="Transcribed_RNA"/>
</dbReference>
<dbReference type="AlphaFoldDB" id="A0A7S0GED4"/>
<evidence type="ECO:0000313" key="1">
    <source>
        <dbReference type="EMBL" id="CAD8412659.1"/>
    </source>
</evidence>
<gene>
    <name evidence="1" type="ORF">PINE0816_LOCUS8787</name>
</gene>
<reference evidence="1" key="1">
    <citation type="submission" date="2021-01" db="EMBL/GenBank/DDBJ databases">
        <authorList>
            <person name="Corre E."/>
            <person name="Pelletier E."/>
            <person name="Niang G."/>
            <person name="Scheremetjew M."/>
            <person name="Finn R."/>
            <person name="Kale V."/>
            <person name="Holt S."/>
            <person name="Cochrane G."/>
            <person name="Meng A."/>
            <person name="Brown T."/>
            <person name="Cohen L."/>
        </authorList>
    </citation>
    <scope>NUCLEOTIDE SEQUENCE</scope>
    <source>
        <strain evidence="1">CCAP1064/1</strain>
    </source>
</reference>
<accession>A0A7S0GED4</accession>